<keyword evidence="9" id="KW-1185">Reference proteome</keyword>
<dbReference type="InterPro" id="IPR015424">
    <property type="entry name" value="PyrdxlP-dep_Trfase"/>
</dbReference>
<reference evidence="9" key="1">
    <citation type="journal article" date="2019" name="Int. J. Syst. Evol. Microbiol.">
        <title>The Global Catalogue of Microorganisms (GCM) 10K type strain sequencing project: providing services to taxonomists for standard genome sequencing and annotation.</title>
        <authorList>
            <consortium name="The Broad Institute Genomics Platform"/>
            <consortium name="The Broad Institute Genome Sequencing Center for Infectious Disease"/>
            <person name="Wu L."/>
            <person name="Ma J."/>
        </authorList>
    </citation>
    <scope>NUCLEOTIDE SEQUENCE [LARGE SCALE GENOMIC DNA]</scope>
    <source>
        <strain evidence="9">JCM 14901</strain>
    </source>
</reference>
<dbReference type="Pfam" id="PF00155">
    <property type="entry name" value="Aminotran_1_2"/>
    <property type="match status" value="1"/>
</dbReference>
<gene>
    <name evidence="8" type="primary">hisC</name>
    <name evidence="5" type="synonym">pat</name>
    <name evidence="8" type="ORF">GCM10009776_17220</name>
</gene>
<dbReference type="InterPro" id="IPR024892">
    <property type="entry name" value="ArAT"/>
</dbReference>
<dbReference type="InterPro" id="IPR015422">
    <property type="entry name" value="PyrdxlP-dep_Trfase_small"/>
</dbReference>
<evidence type="ECO:0000256" key="5">
    <source>
        <dbReference type="HAMAP-Rule" id="MF_01513"/>
    </source>
</evidence>
<keyword evidence="4 5" id="KW-0663">Pyridoxal phosphate</keyword>
<comment type="catalytic activity">
    <reaction evidence="5">
        <text>an aromatic L-alpha-amino acid + 2-oxoglutarate = an aromatic oxo-acid + L-glutamate</text>
        <dbReference type="Rhea" id="RHEA:17533"/>
        <dbReference type="ChEBI" id="CHEBI:16810"/>
        <dbReference type="ChEBI" id="CHEBI:29985"/>
        <dbReference type="ChEBI" id="CHEBI:73309"/>
        <dbReference type="ChEBI" id="CHEBI:84824"/>
        <dbReference type="EC" id="2.6.1.57"/>
    </reaction>
</comment>
<protein>
    <recommendedName>
        <fullName evidence="5">Aromatic amino acid aminotransferase</fullName>
        <shortName evidence="5">ArAT</shortName>
        <ecNumber evidence="5">2.6.1.57</ecNumber>
    </recommendedName>
</protein>
<feature type="domain" description="Aminotransferase class I/classII large" evidence="7">
    <location>
        <begin position="53"/>
        <end position="370"/>
    </location>
</feature>
<comment type="similarity">
    <text evidence="5 6">Belongs to the class-II pyridoxal-phosphate-dependent aminotransferase family.</text>
</comment>
<keyword evidence="3 5" id="KW-0808">Transferase</keyword>
<proteinExistence type="inferred from homology"/>
<dbReference type="PROSITE" id="PS00599">
    <property type="entry name" value="AA_TRANSFER_CLASS_2"/>
    <property type="match status" value="1"/>
</dbReference>
<dbReference type="InterPro" id="IPR001917">
    <property type="entry name" value="Aminotrans_II_pyridoxalP_BS"/>
</dbReference>
<dbReference type="HAMAP" id="MF_01513">
    <property type="entry name" value="Phe_aminotrans_2"/>
    <property type="match status" value="1"/>
</dbReference>
<dbReference type="SUPFAM" id="SSF53383">
    <property type="entry name" value="PLP-dependent transferases"/>
    <property type="match status" value="1"/>
</dbReference>
<dbReference type="NCBIfam" id="NF002878">
    <property type="entry name" value="PRK03321.1"/>
    <property type="match status" value="1"/>
</dbReference>
<dbReference type="EC" id="2.6.1.57" evidence="5"/>
<feature type="modified residue" description="N6-(pyridoxal phosphate)lysine" evidence="5">
    <location>
        <position position="244"/>
    </location>
</feature>
<dbReference type="InterPro" id="IPR004839">
    <property type="entry name" value="Aminotransferase_I/II_large"/>
</dbReference>
<accession>A0ABP5C082</accession>
<comment type="subunit">
    <text evidence="5">Homodimer.</text>
</comment>
<evidence type="ECO:0000256" key="4">
    <source>
        <dbReference type="ARBA" id="ARBA00022898"/>
    </source>
</evidence>
<organism evidence="8 9">
    <name type="scientific">Microbacterium deminutum</name>
    <dbReference type="NCBI Taxonomy" id="344164"/>
    <lineage>
        <taxon>Bacteria</taxon>
        <taxon>Bacillati</taxon>
        <taxon>Actinomycetota</taxon>
        <taxon>Actinomycetes</taxon>
        <taxon>Micrococcales</taxon>
        <taxon>Microbacteriaceae</taxon>
        <taxon>Microbacterium</taxon>
    </lineage>
</organism>
<keyword evidence="2 5" id="KW-0032">Aminotransferase</keyword>
<dbReference type="Gene3D" id="3.40.640.10">
    <property type="entry name" value="Type I PLP-dependent aspartate aminotransferase-like (Major domain)"/>
    <property type="match status" value="1"/>
</dbReference>
<comment type="cofactor">
    <cofactor evidence="1 5 6">
        <name>pyridoxal 5'-phosphate</name>
        <dbReference type="ChEBI" id="CHEBI:597326"/>
    </cofactor>
</comment>
<dbReference type="Gene3D" id="3.90.1150.10">
    <property type="entry name" value="Aspartate Aminotransferase, domain 1"/>
    <property type="match status" value="1"/>
</dbReference>
<dbReference type="Proteomes" id="UP001499933">
    <property type="component" value="Unassembled WGS sequence"/>
</dbReference>
<evidence type="ECO:0000256" key="6">
    <source>
        <dbReference type="RuleBase" id="RU003693"/>
    </source>
</evidence>
<sequence>MCGVHKRVCRGIRPAHRLDKVTEASDIPIRVRPEIAALPPYKQGKQATGGAYKLSSNENPFDPLPGVLDAVHAATSLNRYPDASAARLRERLAERFGVDVESVHIGAGSVSILAQLVLATSGPGDEVIYAWRSFEAYPWLAVVAGATAVQIPLTSEARHDFGAMTAAITDRTRAIIVCSPNNPTGPVVTQAEFDAFVATVPADVLVVLDEAYAEFVTDAEAVNGLREPGGPVRENVVVLRTFSKAFGLAALRVGYAVGHRRILDAARSTAIPLSVTAHAEEAALASLAAESELLERVGAIAERRDRLAAGLRDVGWRVPEAQGNFVWLPTGDETMDVAAAFDDAGLIVRPFAGDGIRISVGEEAAVENVLRIAASVVKDLPEGHPGRGLA</sequence>
<comment type="function">
    <text evidence="5">Aminotransferase that catalyzes the conversion of aromatic amino acids and 2-oxoglutarate into corresponding aromatic oxo acids and L-glutamate.</text>
</comment>
<evidence type="ECO:0000256" key="3">
    <source>
        <dbReference type="ARBA" id="ARBA00022679"/>
    </source>
</evidence>
<evidence type="ECO:0000259" key="7">
    <source>
        <dbReference type="Pfam" id="PF00155"/>
    </source>
</evidence>
<dbReference type="PANTHER" id="PTHR43643:SF3">
    <property type="entry name" value="HISTIDINOL-PHOSPHATE AMINOTRANSFERASE"/>
    <property type="match status" value="1"/>
</dbReference>
<dbReference type="PANTHER" id="PTHR43643">
    <property type="entry name" value="HISTIDINOL-PHOSPHATE AMINOTRANSFERASE 2"/>
    <property type="match status" value="1"/>
</dbReference>
<comment type="caution">
    <text evidence="8">The sequence shown here is derived from an EMBL/GenBank/DDBJ whole genome shotgun (WGS) entry which is preliminary data.</text>
</comment>
<name>A0ABP5C082_9MICO</name>
<evidence type="ECO:0000313" key="8">
    <source>
        <dbReference type="EMBL" id="GAA1955699.1"/>
    </source>
</evidence>
<evidence type="ECO:0000256" key="2">
    <source>
        <dbReference type="ARBA" id="ARBA00022576"/>
    </source>
</evidence>
<dbReference type="EMBL" id="BAAAOG010000002">
    <property type="protein sequence ID" value="GAA1955699.1"/>
    <property type="molecule type" value="Genomic_DNA"/>
</dbReference>
<evidence type="ECO:0000256" key="1">
    <source>
        <dbReference type="ARBA" id="ARBA00001933"/>
    </source>
</evidence>
<evidence type="ECO:0000313" key="9">
    <source>
        <dbReference type="Proteomes" id="UP001499933"/>
    </source>
</evidence>
<dbReference type="CDD" id="cd00609">
    <property type="entry name" value="AAT_like"/>
    <property type="match status" value="1"/>
</dbReference>
<dbReference type="InterPro" id="IPR050106">
    <property type="entry name" value="HistidinolP_aminotransfase"/>
</dbReference>
<dbReference type="InterPro" id="IPR015421">
    <property type="entry name" value="PyrdxlP-dep_Trfase_major"/>
</dbReference>